<evidence type="ECO:0000256" key="1">
    <source>
        <dbReference type="ARBA" id="ARBA00001947"/>
    </source>
</evidence>
<keyword evidence="5" id="KW-0862">Zinc</keyword>
<organism evidence="8 9">
    <name type="scientific">Longimicrobium terrae</name>
    <dbReference type="NCBI Taxonomy" id="1639882"/>
    <lineage>
        <taxon>Bacteria</taxon>
        <taxon>Pseudomonadati</taxon>
        <taxon>Gemmatimonadota</taxon>
        <taxon>Longimicrobiia</taxon>
        <taxon>Longimicrobiales</taxon>
        <taxon>Longimicrobiaceae</taxon>
        <taxon>Longimicrobium</taxon>
    </lineage>
</organism>
<feature type="domain" description="Metallo-beta-lactamase" evidence="7">
    <location>
        <begin position="42"/>
        <end position="229"/>
    </location>
</feature>
<keyword evidence="6" id="KW-0732">Signal</keyword>
<evidence type="ECO:0000256" key="4">
    <source>
        <dbReference type="ARBA" id="ARBA00022801"/>
    </source>
</evidence>
<dbReference type="InterPro" id="IPR051013">
    <property type="entry name" value="MBL_superfamily_lactonases"/>
</dbReference>
<evidence type="ECO:0000256" key="3">
    <source>
        <dbReference type="ARBA" id="ARBA00022723"/>
    </source>
</evidence>
<dbReference type="Pfam" id="PF00753">
    <property type="entry name" value="Lactamase_B"/>
    <property type="match status" value="1"/>
</dbReference>
<sequence length="261" mass="28239">MRRIARLLTLLALPLAAAGCTMHLNAVEGPASIAIPTSYPWESTIYAVRTESGVLLVDLGWTGAARPLRRGLARIGARPEDVTDVFVTHSHRDHIGAWRAVQQARFHVGASERAMLESLKEHADLPSRAGDLVLGNPAPWPGEVNVHSFSADTVMVIGGDTVRAFLNPGHTAGSASYLIRGVLYVGDAVYRSYVTGYRPASHIFTADHAQSRASLVSLFDRVRPYSPAWVCTAHGKCARPDERFIRKVLGDAFPDTAPAPN</sequence>
<comment type="cofactor">
    <cofactor evidence="1">
        <name>Zn(2+)</name>
        <dbReference type="ChEBI" id="CHEBI:29105"/>
    </cofactor>
</comment>
<dbReference type="InterPro" id="IPR036866">
    <property type="entry name" value="RibonucZ/Hydroxyglut_hydro"/>
</dbReference>
<keyword evidence="9" id="KW-1185">Reference proteome</keyword>
<protein>
    <submittedName>
        <fullName evidence="8">Glyoxylase-like metal-dependent hydrolase (Beta-lactamase superfamily II)</fullName>
    </submittedName>
</protein>
<dbReference type="SMART" id="SM00849">
    <property type="entry name" value="Lactamase_B"/>
    <property type="match status" value="1"/>
</dbReference>
<evidence type="ECO:0000313" key="8">
    <source>
        <dbReference type="EMBL" id="MBB6073945.1"/>
    </source>
</evidence>
<dbReference type="Gene3D" id="3.60.15.10">
    <property type="entry name" value="Ribonuclease Z/Hydroxyacylglutathione hydrolase-like"/>
    <property type="match status" value="1"/>
</dbReference>
<dbReference type="RefSeq" id="WP_170033616.1">
    <property type="nucleotide sequence ID" value="NZ_JABDTL010000001.1"/>
</dbReference>
<feature type="signal peptide" evidence="6">
    <location>
        <begin position="1"/>
        <end position="26"/>
    </location>
</feature>
<dbReference type="PANTHER" id="PTHR42978">
    <property type="entry name" value="QUORUM-QUENCHING LACTONASE YTNP-RELATED-RELATED"/>
    <property type="match status" value="1"/>
</dbReference>
<dbReference type="GO" id="GO:0016787">
    <property type="term" value="F:hydrolase activity"/>
    <property type="evidence" value="ECO:0007669"/>
    <property type="project" value="UniProtKB-KW"/>
</dbReference>
<keyword evidence="4 8" id="KW-0378">Hydrolase</keyword>
<comment type="similarity">
    <text evidence="2">Belongs to the metallo-beta-lactamase superfamily.</text>
</comment>
<proteinExistence type="inferred from homology"/>
<keyword evidence="3" id="KW-0479">Metal-binding</keyword>
<dbReference type="PROSITE" id="PS51257">
    <property type="entry name" value="PROKAR_LIPOPROTEIN"/>
    <property type="match status" value="1"/>
</dbReference>
<dbReference type="AlphaFoldDB" id="A0A841H6N2"/>
<dbReference type="EMBL" id="JACHIA010000034">
    <property type="protein sequence ID" value="MBB6073945.1"/>
    <property type="molecule type" value="Genomic_DNA"/>
</dbReference>
<name>A0A841H6N2_9BACT</name>
<evidence type="ECO:0000259" key="7">
    <source>
        <dbReference type="SMART" id="SM00849"/>
    </source>
</evidence>
<evidence type="ECO:0000256" key="2">
    <source>
        <dbReference type="ARBA" id="ARBA00007749"/>
    </source>
</evidence>
<evidence type="ECO:0000256" key="5">
    <source>
        <dbReference type="ARBA" id="ARBA00022833"/>
    </source>
</evidence>
<accession>A0A841H6N2</accession>
<comment type="caution">
    <text evidence="8">The sequence shown here is derived from an EMBL/GenBank/DDBJ whole genome shotgun (WGS) entry which is preliminary data.</text>
</comment>
<gene>
    <name evidence="8" type="ORF">HNQ61_005626</name>
</gene>
<dbReference type="Proteomes" id="UP000582837">
    <property type="component" value="Unassembled WGS sequence"/>
</dbReference>
<evidence type="ECO:0000313" key="9">
    <source>
        <dbReference type="Proteomes" id="UP000582837"/>
    </source>
</evidence>
<dbReference type="PANTHER" id="PTHR42978:SF2">
    <property type="entry name" value="102 KBASES UNSTABLE REGION: FROM 1 TO 119443"/>
    <property type="match status" value="1"/>
</dbReference>
<dbReference type="SUPFAM" id="SSF56281">
    <property type="entry name" value="Metallo-hydrolase/oxidoreductase"/>
    <property type="match status" value="1"/>
</dbReference>
<reference evidence="8 9" key="1">
    <citation type="submission" date="2020-08" db="EMBL/GenBank/DDBJ databases">
        <title>Genomic Encyclopedia of Type Strains, Phase IV (KMG-IV): sequencing the most valuable type-strain genomes for metagenomic binning, comparative biology and taxonomic classification.</title>
        <authorList>
            <person name="Goeker M."/>
        </authorList>
    </citation>
    <scope>NUCLEOTIDE SEQUENCE [LARGE SCALE GENOMIC DNA]</scope>
    <source>
        <strain evidence="8 9">DSM 29007</strain>
    </source>
</reference>
<evidence type="ECO:0000256" key="6">
    <source>
        <dbReference type="SAM" id="SignalP"/>
    </source>
</evidence>
<dbReference type="InterPro" id="IPR001279">
    <property type="entry name" value="Metallo-B-lactamas"/>
</dbReference>
<feature type="chain" id="PRO_5032849159" evidence="6">
    <location>
        <begin position="27"/>
        <end position="261"/>
    </location>
</feature>
<dbReference type="GO" id="GO:0046872">
    <property type="term" value="F:metal ion binding"/>
    <property type="evidence" value="ECO:0007669"/>
    <property type="project" value="UniProtKB-KW"/>
</dbReference>